<evidence type="ECO:0000313" key="2">
    <source>
        <dbReference type="EMBL" id="GIP58048.1"/>
    </source>
</evidence>
<organism evidence="2 3">
    <name type="scientific">Paenibacillus woosongensis</name>
    <dbReference type="NCBI Taxonomy" id="307580"/>
    <lineage>
        <taxon>Bacteria</taxon>
        <taxon>Bacillati</taxon>
        <taxon>Bacillota</taxon>
        <taxon>Bacilli</taxon>
        <taxon>Bacillales</taxon>
        <taxon>Paenibacillaceae</taxon>
        <taxon>Paenibacillus</taxon>
    </lineage>
</organism>
<dbReference type="RefSeq" id="WP_213590501.1">
    <property type="nucleotide sequence ID" value="NZ_BOSM01000002.1"/>
</dbReference>
<evidence type="ECO:0000313" key="3">
    <source>
        <dbReference type="Proteomes" id="UP000681290"/>
    </source>
</evidence>
<reference evidence="2 3" key="1">
    <citation type="submission" date="2021-03" db="EMBL/GenBank/DDBJ databases">
        <title>Antimicrobial resistance genes in bacteria isolated from Japanese honey, and their potential for conferring macrolide and lincosamide resistance in the American foulbrood pathogen Paenibacillus larvae.</title>
        <authorList>
            <person name="Okamoto M."/>
            <person name="Kumagai M."/>
            <person name="Kanamori H."/>
            <person name="Takamatsu D."/>
        </authorList>
    </citation>
    <scope>NUCLEOTIDE SEQUENCE [LARGE SCALE GENOMIC DNA]</scope>
    <source>
        <strain evidence="2 3">J15TS10</strain>
    </source>
</reference>
<comment type="caution">
    <text evidence="2">The sequence shown here is derived from an EMBL/GenBank/DDBJ whole genome shotgun (WGS) entry which is preliminary data.</text>
</comment>
<keyword evidence="3" id="KW-1185">Reference proteome</keyword>
<gene>
    <name evidence="2" type="ORF">J15TS10_18620</name>
</gene>
<protein>
    <submittedName>
        <fullName evidence="2">Uncharacterized protein</fullName>
    </submittedName>
</protein>
<accession>A0ABQ4MQ02</accession>
<proteinExistence type="predicted"/>
<feature type="region of interest" description="Disordered" evidence="1">
    <location>
        <begin position="1"/>
        <end position="27"/>
    </location>
</feature>
<evidence type="ECO:0000256" key="1">
    <source>
        <dbReference type="SAM" id="MobiDB-lite"/>
    </source>
</evidence>
<dbReference type="EMBL" id="BOSM01000002">
    <property type="protein sequence ID" value="GIP58048.1"/>
    <property type="molecule type" value="Genomic_DNA"/>
</dbReference>
<dbReference type="Proteomes" id="UP000681290">
    <property type="component" value="Unassembled WGS sequence"/>
</dbReference>
<sequence>MTHALPPKFPASSQTAGSVGLNDPPLTPDFAPLPHRWPWKNPAKAARKQFLPDHLPKPIQTGLQLPRLSVTESFFVLIRSSE</sequence>
<name>A0ABQ4MQ02_9BACL</name>